<dbReference type="eggNOG" id="COG1802">
    <property type="taxonomic scope" value="Bacteria"/>
</dbReference>
<evidence type="ECO:0000256" key="2">
    <source>
        <dbReference type="ARBA" id="ARBA00023125"/>
    </source>
</evidence>
<dbReference type="SMART" id="SM00345">
    <property type="entry name" value="HTH_GNTR"/>
    <property type="match status" value="1"/>
</dbReference>
<evidence type="ECO:0000259" key="4">
    <source>
        <dbReference type="PROSITE" id="PS50949"/>
    </source>
</evidence>
<evidence type="ECO:0000313" key="5">
    <source>
        <dbReference type="EMBL" id="ARC37649.1"/>
    </source>
</evidence>
<protein>
    <submittedName>
        <fullName evidence="5">FCD domain-containing protein</fullName>
    </submittedName>
</protein>
<dbReference type="GO" id="GO:0003700">
    <property type="term" value="F:DNA-binding transcription factor activity"/>
    <property type="evidence" value="ECO:0007669"/>
    <property type="project" value="InterPro"/>
</dbReference>
<dbReference type="Pfam" id="PF07729">
    <property type="entry name" value="FCD"/>
    <property type="match status" value="1"/>
</dbReference>
<dbReference type="EMBL" id="CP020442">
    <property type="protein sequence ID" value="ARC37649.1"/>
    <property type="molecule type" value="Genomic_DNA"/>
</dbReference>
<dbReference type="Pfam" id="PF00392">
    <property type="entry name" value="GntR"/>
    <property type="match status" value="1"/>
</dbReference>
<dbReference type="PROSITE" id="PS50949">
    <property type="entry name" value="HTH_GNTR"/>
    <property type="match status" value="1"/>
</dbReference>
<dbReference type="InterPro" id="IPR036390">
    <property type="entry name" value="WH_DNA-bd_sf"/>
</dbReference>
<dbReference type="Gene3D" id="1.20.120.530">
    <property type="entry name" value="GntR ligand-binding domain-like"/>
    <property type="match status" value="1"/>
</dbReference>
<keyword evidence="1" id="KW-0805">Transcription regulation</keyword>
<dbReference type="PANTHER" id="PTHR43537:SF24">
    <property type="entry name" value="GLUCONATE OPERON TRANSCRIPTIONAL REPRESSOR"/>
    <property type="match status" value="1"/>
</dbReference>
<dbReference type="SUPFAM" id="SSF48008">
    <property type="entry name" value="GntR ligand-binding domain-like"/>
    <property type="match status" value="1"/>
</dbReference>
<dbReference type="RefSeq" id="WP_080622129.1">
    <property type="nucleotide sequence ID" value="NZ_CAWMZI010000001.1"/>
</dbReference>
<dbReference type="InterPro" id="IPR011711">
    <property type="entry name" value="GntR_C"/>
</dbReference>
<dbReference type="CDD" id="cd07377">
    <property type="entry name" value="WHTH_GntR"/>
    <property type="match status" value="1"/>
</dbReference>
<reference evidence="5" key="1">
    <citation type="submission" date="2017-12" db="EMBL/GenBank/DDBJ databases">
        <title>FDA dAtabase for Regulatory Grade micrObial Sequences (FDA-ARGOS): Supporting development and validation of Infectious Disease Dx tests.</title>
        <authorList>
            <person name="Campos J."/>
            <person name="Goldberg B."/>
            <person name="Tallon L."/>
            <person name="Sadzewicz L."/>
            <person name="Sengamalay N."/>
            <person name="Ott S."/>
            <person name="Godinez A."/>
            <person name="Nagaraj S."/>
            <person name="Vyas G."/>
            <person name="Aluvathingal J."/>
            <person name="Nadendla S."/>
            <person name="Geyer C."/>
            <person name="Nandy P."/>
            <person name="Hobson J."/>
            <person name="Sichtig H."/>
        </authorList>
    </citation>
    <scope>NUCLEOTIDE SEQUENCE</scope>
    <source>
        <strain evidence="5">FDAARGOS_252</strain>
    </source>
</reference>
<evidence type="ECO:0000256" key="3">
    <source>
        <dbReference type="ARBA" id="ARBA00023163"/>
    </source>
</evidence>
<keyword evidence="3" id="KW-0804">Transcription</keyword>
<keyword evidence="6" id="KW-1185">Reference proteome</keyword>
<dbReference type="SUPFAM" id="SSF46785">
    <property type="entry name" value="Winged helix' DNA-binding domain"/>
    <property type="match status" value="2"/>
</dbReference>
<dbReference type="KEGG" id="pye:A6J80_15860"/>
<gene>
    <name evidence="5" type="ORF">A6J80_15860</name>
</gene>
<dbReference type="STRING" id="147645.A6J80_15860"/>
<evidence type="ECO:0000256" key="1">
    <source>
        <dbReference type="ARBA" id="ARBA00023015"/>
    </source>
</evidence>
<dbReference type="InterPro" id="IPR008920">
    <property type="entry name" value="TF_FadR/GntR_C"/>
</dbReference>
<dbReference type="InterPro" id="IPR036388">
    <property type="entry name" value="WH-like_DNA-bd_sf"/>
</dbReference>
<keyword evidence="2" id="KW-0238">DNA-binding</keyword>
<feature type="domain" description="HTH gntR-type" evidence="4">
    <location>
        <begin position="8"/>
        <end position="76"/>
    </location>
</feature>
<dbReference type="PANTHER" id="PTHR43537">
    <property type="entry name" value="TRANSCRIPTIONAL REGULATOR, GNTR FAMILY"/>
    <property type="match status" value="1"/>
</dbReference>
<accession>A0A1V0GVE7</accession>
<dbReference type="InterPro" id="IPR000524">
    <property type="entry name" value="Tscrpt_reg_HTH_GntR"/>
</dbReference>
<dbReference type="SMART" id="SM00895">
    <property type="entry name" value="FCD"/>
    <property type="match status" value="1"/>
</dbReference>
<dbReference type="Gene3D" id="1.10.10.10">
    <property type="entry name" value="Winged helix-like DNA-binding domain superfamily/Winged helix DNA-binding domain"/>
    <property type="match status" value="2"/>
</dbReference>
<proteinExistence type="predicted"/>
<name>A0A1V0GVE7_9RHOB</name>
<dbReference type="Proteomes" id="UP000191257">
    <property type="component" value="Chromosome"/>
</dbReference>
<dbReference type="AlphaFoldDB" id="A0A1V0GVE7"/>
<organism evidence="5 6">
    <name type="scientific">Paracoccus yeei</name>
    <dbReference type="NCBI Taxonomy" id="147645"/>
    <lineage>
        <taxon>Bacteria</taxon>
        <taxon>Pseudomonadati</taxon>
        <taxon>Pseudomonadota</taxon>
        <taxon>Alphaproteobacteria</taxon>
        <taxon>Rhodobacterales</taxon>
        <taxon>Paracoccaceae</taxon>
        <taxon>Paracoccus</taxon>
    </lineage>
</organism>
<evidence type="ECO:0000313" key="6">
    <source>
        <dbReference type="Proteomes" id="UP000191257"/>
    </source>
</evidence>
<sequence length="319" mass="35065">MNQASLASPLYRQASDALAQDIAQGLLPAGEALTQLGIARRFGISRAPARRALEELARAGMLRRAPSGRFEVVGAPASATPRPAAPTVLTQQPAWERLYPEIELAIISHASLASWRVNEAMLARHHGVSRTVARDVMGRLQQRGIVRKDDSGRWLAPALTADHMNELYELRWLLEPVAMEKAVPHLPPGFLDVMEDELRQAIKRGAALDGAVLDRLEQRLHVELLGHCGNGALMQAIGLPQALLVAHHFLYALTLELFGTEPFLGEHLEIVRLLKAGDIAGAKAALVAHLRISRRRALLRIEAVQDMIQPDPLPWLDRV</sequence>
<dbReference type="GO" id="GO:0003677">
    <property type="term" value="F:DNA binding"/>
    <property type="evidence" value="ECO:0007669"/>
    <property type="project" value="UniProtKB-KW"/>
</dbReference>